<evidence type="ECO:0000313" key="2">
    <source>
        <dbReference type="EMBL" id="MEL1264205.1"/>
    </source>
</evidence>
<reference evidence="2 3" key="1">
    <citation type="submission" date="2024-04" db="EMBL/GenBank/DDBJ databases">
        <title>Draft genome sequence of Pseudoxanthomonas putridarboris WD12.</title>
        <authorList>
            <person name="Oh J."/>
        </authorList>
    </citation>
    <scope>NUCLEOTIDE SEQUENCE [LARGE SCALE GENOMIC DNA]</scope>
    <source>
        <strain evidence="2 3">WD12</strain>
    </source>
</reference>
<dbReference type="RefSeq" id="WP_341725377.1">
    <property type="nucleotide sequence ID" value="NZ_JBBWWT010000002.1"/>
</dbReference>
<sequence length="160" mass="16985">MKTMFAALLTAVALQAAPAFAGSPTVSPLLGRWAIDVAELPMPPGARPRSVTLEFHDAGAGKWSTQVEIIDQNGDRMHAEATLPLDGTPGPTTGNYWADVSAVKMPAPNVLVMQLVDHGTPASTRIYSVTGDGRRLTETKAFFGKDGSPILQTTLFTRLP</sequence>
<feature type="signal peptide" evidence="1">
    <location>
        <begin position="1"/>
        <end position="21"/>
    </location>
</feature>
<evidence type="ECO:0000313" key="3">
    <source>
        <dbReference type="Proteomes" id="UP001459204"/>
    </source>
</evidence>
<dbReference type="Proteomes" id="UP001459204">
    <property type="component" value="Unassembled WGS sequence"/>
</dbReference>
<keyword evidence="1" id="KW-0732">Signal</keyword>
<gene>
    <name evidence="2" type="ORF">AAD027_07455</name>
</gene>
<organism evidence="2 3">
    <name type="scientific">Pseudoxanthomonas putridarboris</name>
    <dbReference type="NCBI Taxonomy" id="752605"/>
    <lineage>
        <taxon>Bacteria</taxon>
        <taxon>Pseudomonadati</taxon>
        <taxon>Pseudomonadota</taxon>
        <taxon>Gammaproteobacteria</taxon>
        <taxon>Lysobacterales</taxon>
        <taxon>Lysobacteraceae</taxon>
        <taxon>Pseudoxanthomonas</taxon>
    </lineage>
</organism>
<name>A0ABU9IYZ3_9GAMM</name>
<accession>A0ABU9IYZ3</accession>
<protein>
    <submittedName>
        <fullName evidence="2">LuxR family transcriptional regulator</fullName>
    </submittedName>
</protein>
<dbReference type="EMBL" id="JBBWWT010000002">
    <property type="protein sequence ID" value="MEL1264205.1"/>
    <property type="molecule type" value="Genomic_DNA"/>
</dbReference>
<feature type="chain" id="PRO_5045531218" evidence="1">
    <location>
        <begin position="22"/>
        <end position="160"/>
    </location>
</feature>
<evidence type="ECO:0000256" key="1">
    <source>
        <dbReference type="SAM" id="SignalP"/>
    </source>
</evidence>
<proteinExistence type="predicted"/>
<comment type="caution">
    <text evidence="2">The sequence shown here is derived from an EMBL/GenBank/DDBJ whole genome shotgun (WGS) entry which is preliminary data.</text>
</comment>
<keyword evidence="3" id="KW-1185">Reference proteome</keyword>